<proteinExistence type="predicted"/>
<dbReference type="PATRIC" id="fig|1254432.3.peg.8152"/>
<dbReference type="EMBL" id="CP003969">
    <property type="protein sequence ID" value="AGP39406.1"/>
    <property type="molecule type" value="Genomic_DNA"/>
</dbReference>
<dbReference type="STRING" id="1254432.SCE1572_35955"/>
<dbReference type="KEGG" id="scu:SCE1572_35955"/>
<sequence length="41" mass="4537">MAELPEAAVHALVEFQRDHGVEETCKLDTATVAKLREAYGH</sequence>
<dbReference type="AlphaFoldDB" id="S4Y4Q3"/>
<evidence type="ECO:0000313" key="2">
    <source>
        <dbReference type="Proteomes" id="UP000014803"/>
    </source>
</evidence>
<reference evidence="1 2" key="1">
    <citation type="journal article" date="2013" name="Sci. Rep.">
        <title>Extraordinary expansion of a Sorangium cellulosum genome from an alkaline milieu.</title>
        <authorList>
            <person name="Han K."/>
            <person name="Li Z.F."/>
            <person name="Peng R."/>
            <person name="Zhu L.P."/>
            <person name="Zhou T."/>
            <person name="Wang L.G."/>
            <person name="Li S.G."/>
            <person name="Zhang X.B."/>
            <person name="Hu W."/>
            <person name="Wu Z.H."/>
            <person name="Qin N."/>
            <person name="Li Y.Z."/>
        </authorList>
    </citation>
    <scope>NUCLEOTIDE SEQUENCE [LARGE SCALE GENOMIC DNA]</scope>
    <source>
        <strain evidence="1 2">So0157-2</strain>
    </source>
</reference>
<dbReference type="HOGENOM" id="CLU_3276778_0_0_7"/>
<accession>S4Y4Q3</accession>
<evidence type="ECO:0000313" key="1">
    <source>
        <dbReference type="EMBL" id="AGP39406.1"/>
    </source>
</evidence>
<protein>
    <submittedName>
        <fullName evidence="1">Uncharacterized protein</fullName>
    </submittedName>
</protein>
<dbReference type="SUPFAM" id="SSF47090">
    <property type="entry name" value="PGBD-like"/>
    <property type="match status" value="1"/>
</dbReference>
<dbReference type="Proteomes" id="UP000014803">
    <property type="component" value="Chromosome"/>
</dbReference>
<dbReference type="RefSeq" id="WP_020739080.1">
    <property type="nucleotide sequence ID" value="NC_021658.1"/>
</dbReference>
<gene>
    <name evidence="1" type="ORF">SCE1572_35955</name>
</gene>
<name>S4Y4Q3_SORCE</name>
<organism evidence="1 2">
    <name type="scientific">Sorangium cellulosum So0157-2</name>
    <dbReference type="NCBI Taxonomy" id="1254432"/>
    <lineage>
        <taxon>Bacteria</taxon>
        <taxon>Pseudomonadati</taxon>
        <taxon>Myxococcota</taxon>
        <taxon>Polyangia</taxon>
        <taxon>Polyangiales</taxon>
        <taxon>Polyangiaceae</taxon>
        <taxon>Sorangium</taxon>
    </lineage>
</organism>
<dbReference type="InterPro" id="IPR036365">
    <property type="entry name" value="PGBD-like_sf"/>
</dbReference>